<sequence>MRASHWLGRHWRILLAGLVALILLALATLAAFPWGSLDRTIESRLSKALGRPVTIGSIEREDRFSLHPVLDIRDITIPQPDWAEADTPMLRVHRMRFGFDALALLFGTTRIETLDIGGADALLIRTADNRINWSGASGKSEEEGSSTNALHALSLQNVTIAYRDALQNRRFDVTLNGGSQSGLDVKGSGSVHGAPVSVRAHGGAFAAEDGSGRWPFELNIEGQAVGLVMHGTMAKPLATDSIDATASAHGAGLAYVDALIEAGLPDTQPVRMTATLARRGPEWKIEKLNGTVGRSDFSGDATIRKGGGQSRIDGTLHADRFDFADLSTDAQRAKADAKQARQGKLVVPDTAIDLDNLGDVAGVLRLHADRLLAPGSDPFTSLDATLTLEKKTLTVSPLRFGMPHGTLSGKAVIAQKSAGPQLHLQLELNGGQLSDLFPASGVDAPARGRIDLTGTGKTIRAAIGAASGRLALTARNGVLPDKTALLLGQDVGGGLFAGKKKQAVLRCLIAPFTLKNGTASAGNVRIDTSRAVTRAAGTIRFPSESLNLALHGVAKQHSTLRIGGAVPVRGTIKSPKISPPEKGDSVGDVIGQVGKALFGGDEPVATDIDCDHAITAAMNF</sequence>
<evidence type="ECO:0000313" key="2">
    <source>
        <dbReference type="EMBL" id="MBW4329488.1"/>
    </source>
</evidence>
<dbReference type="RefSeq" id="WP_219236591.1">
    <property type="nucleotide sequence ID" value="NZ_JAHWZX010000001.1"/>
</dbReference>
<reference evidence="2 3" key="1">
    <citation type="submission" date="2021-07" db="EMBL/GenBank/DDBJ databases">
        <title>Stakelama flava sp. nov., a novel endophytic bacterium isolated from branch of Kandelia candel.</title>
        <authorList>
            <person name="Tuo L."/>
        </authorList>
    </citation>
    <scope>NUCLEOTIDE SEQUENCE [LARGE SCALE GENOMIC DNA]</scope>
    <source>
        <strain evidence="2 3">CBK3Z-3</strain>
    </source>
</reference>
<keyword evidence="3" id="KW-1185">Reference proteome</keyword>
<dbReference type="PANTHER" id="PTHR30441">
    <property type="entry name" value="DUF748 DOMAIN-CONTAINING PROTEIN"/>
    <property type="match status" value="1"/>
</dbReference>
<name>A0ABS6XI21_9SPHN</name>
<feature type="domain" description="AsmA" evidence="1">
    <location>
        <begin position="12"/>
        <end position="137"/>
    </location>
</feature>
<comment type="caution">
    <text evidence="2">The sequence shown here is derived from an EMBL/GenBank/DDBJ whole genome shotgun (WGS) entry which is preliminary data.</text>
</comment>
<dbReference type="Pfam" id="PF05170">
    <property type="entry name" value="AsmA"/>
    <property type="match status" value="2"/>
</dbReference>
<dbReference type="EMBL" id="JAHWZX010000001">
    <property type="protein sequence ID" value="MBW4329488.1"/>
    <property type="molecule type" value="Genomic_DNA"/>
</dbReference>
<dbReference type="InterPro" id="IPR052894">
    <property type="entry name" value="AsmA-related"/>
</dbReference>
<dbReference type="InterPro" id="IPR007844">
    <property type="entry name" value="AsmA"/>
</dbReference>
<proteinExistence type="predicted"/>
<dbReference type="PANTHER" id="PTHR30441:SF4">
    <property type="entry name" value="PROTEIN ASMA"/>
    <property type="match status" value="1"/>
</dbReference>
<evidence type="ECO:0000259" key="1">
    <source>
        <dbReference type="Pfam" id="PF05170"/>
    </source>
</evidence>
<feature type="domain" description="AsmA" evidence="1">
    <location>
        <begin position="287"/>
        <end position="518"/>
    </location>
</feature>
<organism evidence="2 3">
    <name type="scientific">Stakelama flava</name>
    <dbReference type="NCBI Taxonomy" id="2860338"/>
    <lineage>
        <taxon>Bacteria</taxon>
        <taxon>Pseudomonadati</taxon>
        <taxon>Pseudomonadota</taxon>
        <taxon>Alphaproteobacteria</taxon>
        <taxon>Sphingomonadales</taxon>
        <taxon>Sphingomonadaceae</taxon>
        <taxon>Stakelama</taxon>
    </lineage>
</organism>
<gene>
    <name evidence="2" type="ORF">KY084_01165</name>
</gene>
<accession>A0ABS6XI21</accession>
<dbReference type="Proteomes" id="UP001197214">
    <property type="component" value="Unassembled WGS sequence"/>
</dbReference>
<protein>
    <submittedName>
        <fullName evidence="2">AsmA family protein</fullName>
    </submittedName>
</protein>
<evidence type="ECO:0000313" key="3">
    <source>
        <dbReference type="Proteomes" id="UP001197214"/>
    </source>
</evidence>